<evidence type="ECO:0000313" key="2">
    <source>
        <dbReference type="Proteomes" id="UP000184395"/>
    </source>
</evidence>
<dbReference type="OrthoDB" id="9152922at2"/>
<evidence type="ECO:0000313" key="1">
    <source>
        <dbReference type="EMBL" id="SHK40144.1"/>
    </source>
</evidence>
<dbReference type="GeneID" id="301982639"/>
<dbReference type="RefSeq" id="WP_083085654.1">
    <property type="nucleotide sequence ID" value="NZ_CADFGY010000021.1"/>
</dbReference>
<evidence type="ECO:0008006" key="3">
    <source>
        <dbReference type="Google" id="ProtNLM"/>
    </source>
</evidence>
<protein>
    <recommendedName>
        <fullName evidence="3">DUF3331 domain-containing protein</fullName>
    </recommendedName>
</protein>
<proteinExistence type="predicted"/>
<dbReference type="EMBL" id="FRAB01000021">
    <property type="protein sequence ID" value="SHK40144.1"/>
    <property type="molecule type" value="Genomic_DNA"/>
</dbReference>
<gene>
    <name evidence="1" type="ORF">SAMN05192548_102122</name>
</gene>
<accession>A0A1M6S5S1</accession>
<sequence>MLASETDPWVQTIRLLSSGSQASGLSDRMPFVASPFPLFNQDAALRNGPSLHLAISLIERTSTTSVTIAWRDATSCFYGAQVWSAAKARLSGVCAISGARIKRGDRIFHPRRSKPAPVNAKAMILASTIDAVEPAGTHQ</sequence>
<dbReference type="Proteomes" id="UP000184395">
    <property type="component" value="Unassembled WGS sequence"/>
</dbReference>
<organism evidence="1 2">
    <name type="scientific">Paraburkholderia terricola</name>
    <dbReference type="NCBI Taxonomy" id="169427"/>
    <lineage>
        <taxon>Bacteria</taxon>
        <taxon>Pseudomonadati</taxon>
        <taxon>Pseudomonadota</taxon>
        <taxon>Betaproteobacteria</taxon>
        <taxon>Burkholderiales</taxon>
        <taxon>Burkholderiaceae</taxon>
        <taxon>Paraburkholderia</taxon>
    </lineage>
</organism>
<dbReference type="InterPro" id="IPR021769">
    <property type="entry name" value="DUF3331"/>
</dbReference>
<dbReference type="Pfam" id="PF11811">
    <property type="entry name" value="DUF3331"/>
    <property type="match status" value="1"/>
</dbReference>
<name>A0A1M6S5S1_9BURK</name>
<dbReference type="KEGG" id="pts:CUJ90_31630"/>
<dbReference type="AlphaFoldDB" id="A0A1M6S5S1"/>
<reference evidence="1 2" key="1">
    <citation type="submission" date="2016-11" db="EMBL/GenBank/DDBJ databases">
        <authorList>
            <person name="Jaros S."/>
            <person name="Januszkiewicz K."/>
            <person name="Wedrychowicz H."/>
        </authorList>
    </citation>
    <scope>NUCLEOTIDE SEQUENCE [LARGE SCALE GENOMIC DNA]</scope>
    <source>
        <strain evidence="1 2">LMG 20594</strain>
    </source>
</reference>